<feature type="domain" description="Peptidase M48" evidence="10">
    <location>
        <begin position="79"/>
        <end position="275"/>
    </location>
</feature>
<evidence type="ECO:0000256" key="2">
    <source>
        <dbReference type="ARBA" id="ARBA00022723"/>
    </source>
</evidence>
<evidence type="ECO:0000256" key="5">
    <source>
        <dbReference type="ARBA" id="ARBA00022801"/>
    </source>
</evidence>
<keyword evidence="12" id="KW-1185">Reference proteome</keyword>
<feature type="binding site" evidence="8">
    <location>
        <position position="146"/>
    </location>
    <ligand>
        <name>Zn(2+)</name>
        <dbReference type="ChEBI" id="CHEBI:29105"/>
        <note>catalytic</note>
    </ligand>
</feature>
<comment type="similarity">
    <text evidence="8">Belongs to the peptidase M48 family. BepA subfamily.</text>
</comment>
<evidence type="ECO:0000259" key="10">
    <source>
        <dbReference type="Pfam" id="PF01435"/>
    </source>
</evidence>
<dbReference type="InterPro" id="IPR030873">
    <property type="entry name" value="Protease_BepA"/>
</dbReference>
<feature type="binding site" evidence="8">
    <location>
        <position position="212"/>
    </location>
    <ligand>
        <name>Zn(2+)</name>
        <dbReference type="ChEBI" id="CHEBI:29105"/>
        <note>catalytic</note>
    </ligand>
</feature>
<evidence type="ECO:0000313" key="12">
    <source>
        <dbReference type="Proteomes" id="UP001595740"/>
    </source>
</evidence>
<dbReference type="PANTHER" id="PTHR22726">
    <property type="entry name" value="METALLOENDOPEPTIDASE OMA1"/>
    <property type="match status" value="1"/>
</dbReference>
<evidence type="ECO:0000256" key="9">
    <source>
        <dbReference type="SAM" id="MobiDB-lite"/>
    </source>
</evidence>
<accession>A0ABV7RPZ9</accession>
<comment type="caution">
    <text evidence="11">The sequence shown here is derived from an EMBL/GenBank/DDBJ whole genome shotgun (WGS) entry which is preliminary data.</text>
</comment>
<keyword evidence="6 8" id="KW-0862">Zinc</keyword>
<dbReference type="EC" id="3.4.-.-" evidence="8"/>
<keyword evidence="1 8" id="KW-0645">Protease</keyword>
<feature type="region of interest" description="Disordered" evidence="9">
    <location>
        <begin position="278"/>
        <end position="301"/>
    </location>
</feature>
<proteinExistence type="inferred from homology"/>
<feature type="binding site" evidence="8">
    <location>
        <position position="142"/>
    </location>
    <ligand>
        <name>Zn(2+)</name>
        <dbReference type="ChEBI" id="CHEBI:29105"/>
        <note>catalytic</note>
    </ligand>
</feature>
<comment type="cofactor">
    <cofactor evidence="8">
        <name>Zn(2+)</name>
        <dbReference type="ChEBI" id="CHEBI:29105"/>
    </cofactor>
    <text evidence="8">Binds 1 zinc ion per subunit.</text>
</comment>
<dbReference type="InterPro" id="IPR011990">
    <property type="entry name" value="TPR-like_helical_dom_sf"/>
</dbReference>
<evidence type="ECO:0000256" key="6">
    <source>
        <dbReference type="ARBA" id="ARBA00022833"/>
    </source>
</evidence>
<dbReference type="InterPro" id="IPR051156">
    <property type="entry name" value="Mito/Outer_Membr_Metalloprot"/>
</dbReference>
<name>A0ABV7RPZ9_9GAMM</name>
<dbReference type="Gene3D" id="1.25.40.10">
    <property type="entry name" value="Tetratricopeptide repeat domain"/>
    <property type="match status" value="1"/>
</dbReference>
<organism evidence="11 12">
    <name type="scientific">Lysobacter cavernae</name>
    <dbReference type="NCBI Taxonomy" id="1685901"/>
    <lineage>
        <taxon>Bacteria</taxon>
        <taxon>Pseudomonadati</taxon>
        <taxon>Pseudomonadota</taxon>
        <taxon>Gammaproteobacteria</taxon>
        <taxon>Lysobacterales</taxon>
        <taxon>Lysobacteraceae</taxon>
        <taxon>Lysobacter</taxon>
    </lineage>
</organism>
<evidence type="ECO:0000256" key="7">
    <source>
        <dbReference type="ARBA" id="ARBA00023049"/>
    </source>
</evidence>
<reference evidence="12" key="1">
    <citation type="journal article" date="2019" name="Int. J. Syst. Evol. Microbiol.">
        <title>The Global Catalogue of Microorganisms (GCM) 10K type strain sequencing project: providing services to taxonomists for standard genome sequencing and annotation.</title>
        <authorList>
            <consortium name="The Broad Institute Genomics Platform"/>
            <consortium name="The Broad Institute Genome Sequencing Center for Infectious Disease"/>
            <person name="Wu L."/>
            <person name="Ma J."/>
        </authorList>
    </citation>
    <scope>NUCLEOTIDE SEQUENCE [LARGE SCALE GENOMIC DNA]</scope>
    <source>
        <strain evidence="12">KCTC 42875</strain>
    </source>
</reference>
<keyword evidence="5 8" id="KW-0378">Hydrolase</keyword>
<evidence type="ECO:0000256" key="1">
    <source>
        <dbReference type="ARBA" id="ARBA00022670"/>
    </source>
</evidence>
<evidence type="ECO:0000256" key="8">
    <source>
        <dbReference type="HAMAP-Rule" id="MF_00997"/>
    </source>
</evidence>
<feature type="active site" description="Proton donor" evidence="8">
    <location>
        <position position="216"/>
    </location>
</feature>
<keyword evidence="2 8" id="KW-0479">Metal-binding</keyword>
<keyword evidence="3 8" id="KW-0732">Signal</keyword>
<keyword evidence="4 8" id="KW-0574">Periplasm</keyword>
<dbReference type="HAMAP" id="MF_00997">
    <property type="entry name" value="Protease_BepA"/>
    <property type="match status" value="1"/>
</dbReference>
<dbReference type="Gene3D" id="3.30.2010.10">
    <property type="entry name" value="Metalloproteases ('zincins'), catalytic domain"/>
    <property type="match status" value="1"/>
</dbReference>
<keyword evidence="7 8" id="KW-0482">Metalloprotease</keyword>
<dbReference type="Pfam" id="PF14559">
    <property type="entry name" value="TPR_19"/>
    <property type="match status" value="1"/>
</dbReference>
<sequence length="561" mass="61059">MPPRTALEGTYSLRRIALLTAAITLAVASLCAPAQESSLPDIGSSAGELLTPSQQGEYGAMMLAQLRHYDYLLEDPLIDSWLDTLGTRLAANSDRPRQPFTFFMLRERQINAFATLGGYIGVNSGLVLAAEREDEVAGVIAHEIAHVTQQHVLRGVERAQRDQLPILLAMLGAIVAAQAAGGNSSDDAAQAAMAGAMGLMQQRQIDYTRSNESEADRLGIQTLNRSDYDPMAMADFFATMQARSRSNGANYWGEAPDWLMTHPVTITRITEAKDRAQRMRRESGTSEVCVRDPDGPAQCRRDTAAKPQFGSDGVLNPLLPKHITTDLSAAVTTGTTGRFEYARERLRVFSANTPQDAIREYERIGNGGKLDDAQRYGSSLARLRANQAATAVPVLAELLARHPGDSWLTLALAEAEAKTGKAAAADARFEALLRQTPNNRAVALTYAQVLGERNTVDAGKRAQAVLRPLLGNSGDDAVFQRVFARACEIAGDPIRAGEAYAEAAYLGGRPEQALVQLNTLKKRSDLDYYARARIEARIAAITPTVLELKRQGIRDEDLRRR</sequence>
<dbReference type="RefSeq" id="WP_386758939.1">
    <property type="nucleotide sequence ID" value="NZ_JBHRXK010000003.1"/>
</dbReference>
<dbReference type="Proteomes" id="UP001595740">
    <property type="component" value="Unassembled WGS sequence"/>
</dbReference>
<dbReference type="Pfam" id="PF01435">
    <property type="entry name" value="Peptidase_M48"/>
    <property type="match status" value="1"/>
</dbReference>
<evidence type="ECO:0000256" key="4">
    <source>
        <dbReference type="ARBA" id="ARBA00022764"/>
    </source>
</evidence>
<protein>
    <recommendedName>
        <fullName evidence="8">Putative beta-barrel assembly-enhancing protease</fullName>
        <ecNumber evidence="8">3.4.-.-</ecNumber>
    </recommendedName>
</protein>
<feature type="active site" evidence="8">
    <location>
        <position position="143"/>
    </location>
</feature>
<gene>
    <name evidence="11" type="ORF">ACFOLC_09190</name>
</gene>
<dbReference type="InterPro" id="IPR001915">
    <property type="entry name" value="Peptidase_M48"/>
</dbReference>
<comment type="function">
    <text evidence="8">Functions as both a chaperone and a metalloprotease. Maintains the integrity of the outer membrane by promoting either the assembly or the elimination of outer membrane proteins, depending on their folding state.</text>
</comment>
<evidence type="ECO:0000313" key="11">
    <source>
        <dbReference type="EMBL" id="MFC3551193.1"/>
    </source>
</evidence>
<dbReference type="EMBL" id="JBHRXK010000003">
    <property type="protein sequence ID" value="MFC3551193.1"/>
    <property type="molecule type" value="Genomic_DNA"/>
</dbReference>
<dbReference type="GO" id="GO:0008237">
    <property type="term" value="F:metallopeptidase activity"/>
    <property type="evidence" value="ECO:0007669"/>
    <property type="project" value="UniProtKB-KW"/>
</dbReference>
<dbReference type="SUPFAM" id="SSF48452">
    <property type="entry name" value="TPR-like"/>
    <property type="match status" value="1"/>
</dbReference>
<comment type="subcellular location">
    <subcellularLocation>
        <location evidence="8">Periplasm</location>
    </subcellularLocation>
</comment>
<evidence type="ECO:0000256" key="3">
    <source>
        <dbReference type="ARBA" id="ARBA00022729"/>
    </source>
</evidence>
<dbReference type="PANTHER" id="PTHR22726:SF1">
    <property type="entry name" value="METALLOENDOPEPTIDASE OMA1, MITOCHONDRIAL"/>
    <property type="match status" value="1"/>
</dbReference>